<sequence>MENYRVSSVELPKTHGRYMLIKPLIVAPVLVLISALASYAPAQGINSQESIDKIVGTPVETKTEKAEDDLGHILTLMDNSEVVLSEVRKRTKLDQLEIVYLQDVGMTSMPEAIQKKQEERKAEILALQQTIEGNAMFYHAIDSRGILLRDILAIEFLNRDRVVIYAAGNNPGS</sequence>
<organism evidence="2 3">
    <name type="scientific">Limoniibacter endophyticus</name>
    <dbReference type="NCBI Taxonomy" id="1565040"/>
    <lineage>
        <taxon>Bacteria</taxon>
        <taxon>Pseudomonadati</taxon>
        <taxon>Pseudomonadota</taxon>
        <taxon>Alphaproteobacteria</taxon>
        <taxon>Hyphomicrobiales</taxon>
        <taxon>Bartonellaceae</taxon>
        <taxon>Limoniibacter</taxon>
    </lineage>
</organism>
<protein>
    <submittedName>
        <fullName evidence="2">Uncharacterized protein</fullName>
    </submittedName>
</protein>
<reference evidence="2" key="2">
    <citation type="submission" date="2020-09" db="EMBL/GenBank/DDBJ databases">
        <authorList>
            <person name="Sun Q."/>
            <person name="Kim S."/>
        </authorList>
    </citation>
    <scope>NUCLEOTIDE SEQUENCE</scope>
    <source>
        <strain evidence="2">KCTC 42097</strain>
    </source>
</reference>
<name>A0A8J3DLQ6_9HYPH</name>
<dbReference type="EMBL" id="BMZO01000012">
    <property type="protein sequence ID" value="GHC80322.1"/>
    <property type="molecule type" value="Genomic_DNA"/>
</dbReference>
<gene>
    <name evidence="2" type="ORF">GCM10010136_33350</name>
</gene>
<keyword evidence="1" id="KW-0472">Membrane</keyword>
<keyword evidence="1" id="KW-1133">Transmembrane helix</keyword>
<dbReference type="RefSeq" id="WP_210310908.1">
    <property type="nucleotide sequence ID" value="NZ_BMZO01000012.1"/>
</dbReference>
<evidence type="ECO:0000313" key="3">
    <source>
        <dbReference type="Proteomes" id="UP000641137"/>
    </source>
</evidence>
<keyword evidence="3" id="KW-1185">Reference proteome</keyword>
<feature type="transmembrane region" description="Helical" evidence="1">
    <location>
        <begin position="20"/>
        <end position="40"/>
    </location>
</feature>
<dbReference type="Proteomes" id="UP000641137">
    <property type="component" value="Unassembled WGS sequence"/>
</dbReference>
<evidence type="ECO:0000313" key="2">
    <source>
        <dbReference type="EMBL" id="GHC80322.1"/>
    </source>
</evidence>
<reference evidence="2" key="1">
    <citation type="journal article" date="2014" name="Int. J. Syst. Evol. Microbiol.">
        <title>Complete genome sequence of Corynebacterium casei LMG S-19264T (=DSM 44701T), isolated from a smear-ripened cheese.</title>
        <authorList>
            <consortium name="US DOE Joint Genome Institute (JGI-PGF)"/>
            <person name="Walter F."/>
            <person name="Albersmeier A."/>
            <person name="Kalinowski J."/>
            <person name="Ruckert C."/>
        </authorList>
    </citation>
    <scope>NUCLEOTIDE SEQUENCE</scope>
    <source>
        <strain evidence="2">KCTC 42097</strain>
    </source>
</reference>
<accession>A0A8J3DLQ6</accession>
<proteinExistence type="predicted"/>
<keyword evidence="1" id="KW-0812">Transmembrane</keyword>
<comment type="caution">
    <text evidence="2">The sequence shown here is derived from an EMBL/GenBank/DDBJ whole genome shotgun (WGS) entry which is preliminary data.</text>
</comment>
<evidence type="ECO:0000256" key="1">
    <source>
        <dbReference type="SAM" id="Phobius"/>
    </source>
</evidence>
<dbReference type="AlphaFoldDB" id="A0A8J3DLQ6"/>